<dbReference type="Proteomes" id="UP000001449">
    <property type="component" value="Chromosome 7"/>
</dbReference>
<dbReference type="FunFam" id="3.40.50.1820:FF:000662">
    <property type="entry name" value="Carboxypeptidase"/>
    <property type="match status" value="1"/>
</dbReference>
<protein>
    <recommendedName>
        <fullName evidence="10">Carboxypeptidase</fullName>
        <ecNumber evidence="10">3.4.16.-</ecNumber>
    </recommendedName>
</protein>
<dbReference type="EMBL" id="CP001160">
    <property type="protein sequence ID" value="ACI64721.1"/>
    <property type="molecule type" value="Genomic_DNA"/>
</dbReference>
<keyword evidence="8" id="KW-0333">Golgi apparatus</keyword>
<keyword evidence="7 12" id="KW-1133">Transmembrane helix</keyword>
<evidence type="ECO:0000256" key="12">
    <source>
        <dbReference type="SAM" id="Phobius"/>
    </source>
</evidence>
<keyword evidence="4 12" id="KW-0812">Transmembrane</keyword>
<dbReference type="InterPro" id="IPR033124">
    <property type="entry name" value="Ser_caboxypep_his_AS"/>
</dbReference>
<dbReference type="SUPFAM" id="SSF53474">
    <property type="entry name" value="alpha/beta-Hydrolases"/>
    <property type="match status" value="1"/>
</dbReference>
<evidence type="ECO:0000256" key="10">
    <source>
        <dbReference type="RuleBase" id="RU361156"/>
    </source>
</evidence>
<dbReference type="Gene3D" id="3.40.50.1820">
    <property type="entry name" value="alpha/beta hydrolase"/>
    <property type="match status" value="1"/>
</dbReference>
<gene>
    <name evidence="13" type="ORF">THAPS_41463</name>
</gene>
<sequence>MSNNNNLLCIQVIWLNGGPGCSSMIGLLVENGPITLPTFPSGIPPGKNPSSSMGALFTSNPFAWTRKSAMLYVEQPGGVGYSSASSKWRGEDADVRTEKDVALDFYRFLQNFYRVFDDEETKKLFIAGESYAGMYIPSIARGIIKGNERLMAANEVINLQGVAIGNGWIDAYIQGPTVIDYAFWHGMIDLRTVNSLHEKWDECIKNKITSSESEPFHPFTTPDECGVTMAVMEASGSSNMYDVTTYDTYPVHVDPHGTIAEFFNDADVRMALNAPSSDVLSTWEACVPGNLILLANDRTSVVPYIAELLDEAKVRILFYNGDLDLSCSSQSTEMVLDSMKWSGNEAWLNPDTTQWKEWIVEDQVAGHTKRYSNLEFVVVYNSGHFVPVNQARNSLNLIGRMLDDVSFGDESLPQFPSSRGRAKEPLVSPVMTIPGEDENETYRTVSITTALWGCVLGALISSLVTSHILLKKRKRASQHSQSGLTEITPLKARQSKTID</sequence>
<dbReference type="PANTHER" id="PTHR11802">
    <property type="entry name" value="SERINE PROTEASE FAMILY S10 SERINE CARBOXYPEPTIDASE"/>
    <property type="match status" value="1"/>
</dbReference>
<keyword evidence="10 13" id="KW-0378">Hydrolase</keyword>
<evidence type="ECO:0000256" key="11">
    <source>
        <dbReference type="SAM" id="MobiDB-lite"/>
    </source>
</evidence>
<dbReference type="InterPro" id="IPR001563">
    <property type="entry name" value="Peptidase_S10"/>
</dbReference>
<dbReference type="InterPro" id="IPR018202">
    <property type="entry name" value="Ser_caboxypep_ser_AS"/>
</dbReference>
<dbReference type="KEGG" id="tps:THAPS_41463"/>
<comment type="similarity">
    <text evidence="3 10">Belongs to the peptidase S10 family.</text>
</comment>
<keyword evidence="14" id="KW-1185">Reference proteome</keyword>
<dbReference type="PANTHER" id="PTHR11802:SF190">
    <property type="entry name" value="PHEROMONE-PROCESSING CARBOXYPEPTIDASE KEX1"/>
    <property type="match status" value="1"/>
</dbReference>
<comment type="subcellular location">
    <subcellularLocation>
        <location evidence="2">Golgi apparatus</location>
        <location evidence="2">trans-Golgi network membrane</location>
        <topology evidence="2">Single-pass type I membrane protein</topology>
    </subcellularLocation>
</comment>
<dbReference type="GO" id="GO:0005794">
    <property type="term" value="C:Golgi apparatus"/>
    <property type="evidence" value="ECO:0007669"/>
    <property type="project" value="UniProtKB-SubCell"/>
</dbReference>
<dbReference type="PRINTS" id="PR00724">
    <property type="entry name" value="CRBOXYPTASEC"/>
</dbReference>
<keyword evidence="6" id="KW-0732">Signal</keyword>
<evidence type="ECO:0000256" key="4">
    <source>
        <dbReference type="ARBA" id="ARBA00022692"/>
    </source>
</evidence>
<dbReference type="PROSITE" id="PS00131">
    <property type="entry name" value="CARBOXYPEPT_SER_SER"/>
    <property type="match status" value="1"/>
</dbReference>
<name>B5YP01_THAPS</name>
<keyword evidence="9 12" id="KW-0472">Membrane</keyword>
<keyword evidence="5" id="KW-0053">Apoptosis</keyword>
<evidence type="ECO:0000256" key="3">
    <source>
        <dbReference type="ARBA" id="ARBA00009431"/>
    </source>
</evidence>
<evidence type="ECO:0000313" key="13">
    <source>
        <dbReference type="EMBL" id="ACI64721.1"/>
    </source>
</evidence>
<dbReference type="HOGENOM" id="CLU_008523_11_3_1"/>
<organism evidence="13 14">
    <name type="scientific">Thalassiosira pseudonana</name>
    <name type="common">Marine diatom</name>
    <name type="synonym">Cyclotella nana</name>
    <dbReference type="NCBI Taxonomy" id="35128"/>
    <lineage>
        <taxon>Eukaryota</taxon>
        <taxon>Sar</taxon>
        <taxon>Stramenopiles</taxon>
        <taxon>Ochrophyta</taxon>
        <taxon>Bacillariophyta</taxon>
        <taxon>Coscinodiscophyceae</taxon>
        <taxon>Thalassiosirophycidae</taxon>
        <taxon>Thalassiosirales</taxon>
        <taxon>Thalassiosiraceae</taxon>
        <taxon>Thalassiosira</taxon>
    </lineage>
</organism>
<evidence type="ECO:0000256" key="9">
    <source>
        <dbReference type="ARBA" id="ARBA00023136"/>
    </source>
</evidence>
<feature type="region of interest" description="Disordered" evidence="11">
    <location>
        <begin position="480"/>
        <end position="499"/>
    </location>
</feature>
<dbReference type="GeneID" id="7443413"/>
<dbReference type="RefSeq" id="XP_002296004.1">
    <property type="nucleotide sequence ID" value="XM_002295968.1"/>
</dbReference>
<comment type="catalytic activity">
    <reaction evidence="1">
        <text>Preferential release of a C-terminal arginine or lysine residue.</text>
        <dbReference type="EC" id="3.4.16.6"/>
    </reaction>
</comment>
<dbReference type="InParanoid" id="B5YP01"/>
<dbReference type="AlphaFoldDB" id="B5YP01"/>
<dbReference type="OMA" id="WKEWIVE"/>
<evidence type="ECO:0000256" key="6">
    <source>
        <dbReference type="ARBA" id="ARBA00022729"/>
    </source>
</evidence>
<keyword evidence="10" id="KW-0645">Protease</keyword>
<dbReference type="PROSITE" id="PS00560">
    <property type="entry name" value="CARBOXYPEPT_SER_HIS"/>
    <property type="match status" value="1"/>
</dbReference>
<evidence type="ECO:0000256" key="5">
    <source>
        <dbReference type="ARBA" id="ARBA00022703"/>
    </source>
</evidence>
<dbReference type="GO" id="GO:0006508">
    <property type="term" value="P:proteolysis"/>
    <property type="evidence" value="ECO:0007669"/>
    <property type="project" value="UniProtKB-KW"/>
</dbReference>
<evidence type="ECO:0000256" key="2">
    <source>
        <dbReference type="ARBA" id="ARBA00004393"/>
    </source>
</evidence>
<dbReference type="InterPro" id="IPR029058">
    <property type="entry name" value="AB_hydrolase_fold"/>
</dbReference>
<feature type="transmembrane region" description="Helical" evidence="12">
    <location>
        <begin position="450"/>
        <end position="470"/>
    </location>
</feature>
<keyword evidence="10 13" id="KW-0121">Carboxypeptidase</keyword>
<reference evidence="13 14" key="1">
    <citation type="journal article" date="2004" name="Science">
        <title>The genome of the diatom Thalassiosira pseudonana: ecology, evolution, and metabolism.</title>
        <authorList>
            <person name="Armbrust E.V."/>
            <person name="Berges J.A."/>
            <person name="Bowler C."/>
            <person name="Green B.R."/>
            <person name="Martinez D."/>
            <person name="Putnam N.H."/>
            <person name="Zhou S."/>
            <person name="Allen A.E."/>
            <person name="Apt K.E."/>
            <person name="Bechner M."/>
            <person name="Brzezinski M.A."/>
            <person name="Chaal B.K."/>
            <person name="Chiovitti A."/>
            <person name="Davis A.K."/>
            <person name="Demarest M.S."/>
            <person name="Detter J.C."/>
            <person name="Glavina T."/>
            <person name="Goodstein D."/>
            <person name="Hadi M.Z."/>
            <person name="Hellsten U."/>
            <person name="Hildebrand M."/>
            <person name="Jenkins B.D."/>
            <person name="Jurka J."/>
            <person name="Kapitonov V.V."/>
            <person name="Kroger N."/>
            <person name="Lau W.W."/>
            <person name="Lane T.W."/>
            <person name="Larimer F.W."/>
            <person name="Lippmeier J.C."/>
            <person name="Lucas S."/>
            <person name="Medina M."/>
            <person name="Montsant A."/>
            <person name="Obornik M."/>
            <person name="Parker M.S."/>
            <person name="Palenik B."/>
            <person name="Pazour G.J."/>
            <person name="Richardson P.M."/>
            <person name="Rynearson T.A."/>
            <person name="Saito M.A."/>
            <person name="Schwartz D.C."/>
            <person name="Thamatrakoln K."/>
            <person name="Valentin K."/>
            <person name="Vardi A."/>
            <person name="Wilkerson F.P."/>
            <person name="Rokhsar D.S."/>
        </authorList>
    </citation>
    <scope>NUCLEOTIDE SEQUENCE [LARGE SCALE GENOMIC DNA]</scope>
    <source>
        <strain evidence="13 14">CCMP1335</strain>
    </source>
</reference>
<evidence type="ECO:0000256" key="1">
    <source>
        <dbReference type="ARBA" id="ARBA00001003"/>
    </source>
</evidence>
<dbReference type="GO" id="GO:0004185">
    <property type="term" value="F:serine-type carboxypeptidase activity"/>
    <property type="evidence" value="ECO:0000318"/>
    <property type="project" value="GO_Central"/>
</dbReference>
<dbReference type="EC" id="3.4.16.-" evidence="10"/>
<accession>B5YP01</accession>
<evidence type="ECO:0000256" key="7">
    <source>
        <dbReference type="ARBA" id="ARBA00022989"/>
    </source>
</evidence>
<dbReference type="eggNOG" id="KOG1282">
    <property type="taxonomic scope" value="Eukaryota"/>
</dbReference>
<dbReference type="STRING" id="35128.B5YP01"/>
<proteinExistence type="inferred from homology"/>
<reference evidence="13 14" key="2">
    <citation type="journal article" date="2008" name="Nature">
        <title>The Phaeodactylum genome reveals the evolutionary history of diatom genomes.</title>
        <authorList>
            <person name="Bowler C."/>
            <person name="Allen A.E."/>
            <person name="Badger J.H."/>
            <person name="Grimwood J."/>
            <person name="Jabbari K."/>
            <person name="Kuo A."/>
            <person name="Maheswari U."/>
            <person name="Martens C."/>
            <person name="Maumus F."/>
            <person name="Otillar R.P."/>
            <person name="Rayko E."/>
            <person name="Salamov A."/>
            <person name="Vandepoele K."/>
            <person name="Beszteri B."/>
            <person name="Gruber A."/>
            <person name="Heijde M."/>
            <person name="Katinka M."/>
            <person name="Mock T."/>
            <person name="Valentin K."/>
            <person name="Verret F."/>
            <person name="Berges J.A."/>
            <person name="Brownlee C."/>
            <person name="Cadoret J.P."/>
            <person name="Chiovitti A."/>
            <person name="Choi C.J."/>
            <person name="Coesel S."/>
            <person name="De Martino A."/>
            <person name="Detter J.C."/>
            <person name="Durkin C."/>
            <person name="Falciatore A."/>
            <person name="Fournet J."/>
            <person name="Haruta M."/>
            <person name="Huysman M.J."/>
            <person name="Jenkins B.D."/>
            <person name="Jiroutova K."/>
            <person name="Jorgensen R.E."/>
            <person name="Joubert Y."/>
            <person name="Kaplan A."/>
            <person name="Kroger N."/>
            <person name="Kroth P.G."/>
            <person name="La Roche J."/>
            <person name="Lindquist E."/>
            <person name="Lommer M."/>
            <person name="Martin-Jezequel V."/>
            <person name="Lopez P.J."/>
            <person name="Lucas S."/>
            <person name="Mangogna M."/>
            <person name="McGinnis K."/>
            <person name="Medlin L.K."/>
            <person name="Montsant A."/>
            <person name="Oudot-Le Secq M.P."/>
            <person name="Napoli C."/>
            <person name="Obornik M."/>
            <person name="Parker M.S."/>
            <person name="Petit J.L."/>
            <person name="Porcel B.M."/>
            <person name="Poulsen N."/>
            <person name="Robison M."/>
            <person name="Rychlewski L."/>
            <person name="Rynearson T.A."/>
            <person name="Schmutz J."/>
            <person name="Shapiro H."/>
            <person name="Siaut M."/>
            <person name="Stanley M."/>
            <person name="Sussman M.R."/>
            <person name="Taylor A.R."/>
            <person name="Vardi A."/>
            <person name="von Dassow P."/>
            <person name="Vyverman W."/>
            <person name="Willis A."/>
            <person name="Wyrwicz L.S."/>
            <person name="Rokhsar D.S."/>
            <person name="Weissenbach J."/>
            <person name="Armbrust E.V."/>
            <person name="Green B.R."/>
            <person name="Van de Peer Y."/>
            <person name="Grigoriev I.V."/>
        </authorList>
    </citation>
    <scope>NUCLEOTIDE SEQUENCE [LARGE SCALE GENOMIC DNA]</scope>
    <source>
        <strain evidence="13 14">CCMP1335</strain>
    </source>
</reference>
<dbReference type="PaxDb" id="35128-Thaps41463"/>
<evidence type="ECO:0000256" key="8">
    <source>
        <dbReference type="ARBA" id="ARBA00023034"/>
    </source>
</evidence>
<dbReference type="Pfam" id="PF00450">
    <property type="entry name" value="Peptidase_S10"/>
    <property type="match status" value="1"/>
</dbReference>
<evidence type="ECO:0000313" key="14">
    <source>
        <dbReference type="Proteomes" id="UP000001449"/>
    </source>
</evidence>